<dbReference type="InterPro" id="IPR003598">
    <property type="entry name" value="Ig_sub2"/>
</dbReference>
<feature type="transmembrane region" description="Helical" evidence="1">
    <location>
        <begin position="251"/>
        <end position="270"/>
    </location>
</feature>
<dbReference type="SUPFAM" id="SSF48726">
    <property type="entry name" value="Immunoglobulin"/>
    <property type="match status" value="2"/>
</dbReference>
<organism evidence="3 4">
    <name type="scientific">Cirrhinus molitorella</name>
    <name type="common">mud carp</name>
    <dbReference type="NCBI Taxonomy" id="172907"/>
    <lineage>
        <taxon>Eukaryota</taxon>
        <taxon>Metazoa</taxon>
        <taxon>Chordata</taxon>
        <taxon>Craniata</taxon>
        <taxon>Vertebrata</taxon>
        <taxon>Euteleostomi</taxon>
        <taxon>Actinopterygii</taxon>
        <taxon>Neopterygii</taxon>
        <taxon>Teleostei</taxon>
        <taxon>Ostariophysi</taxon>
        <taxon>Cypriniformes</taxon>
        <taxon>Cyprinidae</taxon>
        <taxon>Labeoninae</taxon>
        <taxon>Labeonini</taxon>
        <taxon>Cirrhinus</taxon>
    </lineage>
</organism>
<dbReference type="EMBL" id="JAYMGO010000001">
    <property type="protein sequence ID" value="KAL1281684.1"/>
    <property type="molecule type" value="Genomic_DNA"/>
</dbReference>
<dbReference type="Proteomes" id="UP001558613">
    <property type="component" value="Unassembled WGS sequence"/>
</dbReference>
<evidence type="ECO:0000313" key="4">
    <source>
        <dbReference type="Proteomes" id="UP001558613"/>
    </source>
</evidence>
<keyword evidence="1" id="KW-0472">Membrane</keyword>
<dbReference type="InterPro" id="IPR013783">
    <property type="entry name" value="Ig-like_fold"/>
</dbReference>
<dbReference type="InterPro" id="IPR003599">
    <property type="entry name" value="Ig_sub"/>
</dbReference>
<gene>
    <name evidence="3" type="ORF">QQF64_000487</name>
</gene>
<dbReference type="InterPro" id="IPR007110">
    <property type="entry name" value="Ig-like_dom"/>
</dbReference>
<evidence type="ECO:0000259" key="2">
    <source>
        <dbReference type="PROSITE" id="PS50835"/>
    </source>
</evidence>
<keyword evidence="1" id="KW-0812">Transmembrane</keyword>
<feature type="domain" description="Ig-like" evidence="2">
    <location>
        <begin position="155"/>
        <end position="238"/>
    </location>
</feature>
<accession>A0ABR3NXA8</accession>
<dbReference type="SMART" id="SM00409">
    <property type="entry name" value="IG"/>
    <property type="match status" value="2"/>
</dbReference>
<name>A0ABR3NXA8_9TELE</name>
<dbReference type="SMART" id="SM00408">
    <property type="entry name" value="IGc2"/>
    <property type="match status" value="2"/>
</dbReference>
<dbReference type="Gene3D" id="2.60.40.10">
    <property type="entry name" value="Immunoglobulins"/>
    <property type="match status" value="3"/>
</dbReference>
<evidence type="ECO:0000313" key="3">
    <source>
        <dbReference type="EMBL" id="KAL1281684.1"/>
    </source>
</evidence>
<evidence type="ECO:0000256" key="1">
    <source>
        <dbReference type="SAM" id="Phobius"/>
    </source>
</evidence>
<sequence length="328" mass="36709">MCEKQDKPEDIKSLKEYPEYKDRVDYIEDRQNKTAILRLHNVTEQDERAYCFKLTTKTDAQKWIGQIGIQLNVTALQIKAPQLVLEKEAVNLTCETTCHLTDRFIWYKNGQALNIQNKTLHLQSERSDSGSYICAVRGHEHLPSPAVNITVMYPPKSVSVSISPSAEVVEGDSVTLSCSSDANPPALNFSWFKEKQTSAFGSGQTFSISSVNSNHSGCYYCEAQNKYGSRRSASVSVTVKERSSSLITVRITAAVVLTSVILMVFTWLLIKRKRETPSEEQNHRGPQHNKTLESPADAYMTLELKSRCSEYDTLDVSSSAVAVCHVDV</sequence>
<dbReference type="Pfam" id="PF13895">
    <property type="entry name" value="Ig_2"/>
    <property type="match status" value="2"/>
</dbReference>
<comment type="caution">
    <text evidence="3">The sequence shown here is derived from an EMBL/GenBank/DDBJ whole genome shotgun (WGS) entry which is preliminary data.</text>
</comment>
<keyword evidence="4" id="KW-1185">Reference proteome</keyword>
<feature type="domain" description="Ig-like" evidence="2">
    <location>
        <begin position="71"/>
        <end position="150"/>
    </location>
</feature>
<proteinExistence type="predicted"/>
<dbReference type="InterPro" id="IPR036179">
    <property type="entry name" value="Ig-like_dom_sf"/>
</dbReference>
<dbReference type="PANTHER" id="PTHR46013:SF4">
    <property type="entry name" value="B-CELL RECEPTOR CD22-RELATED"/>
    <property type="match status" value="1"/>
</dbReference>
<dbReference type="PANTHER" id="PTHR46013">
    <property type="entry name" value="VASCULAR CELL ADHESION MOLECULE 1"/>
    <property type="match status" value="1"/>
</dbReference>
<keyword evidence="1" id="KW-1133">Transmembrane helix</keyword>
<dbReference type="PROSITE" id="PS50835">
    <property type="entry name" value="IG_LIKE"/>
    <property type="match status" value="2"/>
</dbReference>
<protein>
    <recommendedName>
        <fullName evidence="2">Ig-like domain-containing protein</fullName>
    </recommendedName>
</protein>
<reference evidence="3 4" key="1">
    <citation type="submission" date="2023-09" db="EMBL/GenBank/DDBJ databases">
        <authorList>
            <person name="Wang M."/>
        </authorList>
    </citation>
    <scope>NUCLEOTIDE SEQUENCE [LARGE SCALE GENOMIC DNA]</scope>
    <source>
        <strain evidence="3">GT-2023</strain>
        <tissue evidence="3">Liver</tissue>
    </source>
</reference>